<accession>A0ABP7GBK3</accession>
<evidence type="ECO:0000313" key="3">
    <source>
        <dbReference type="Proteomes" id="UP001500908"/>
    </source>
</evidence>
<evidence type="ECO:0000313" key="2">
    <source>
        <dbReference type="EMBL" id="GAA3759965.1"/>
    </source>
</evidence>
<keyword evidence="3" id="KW-1185">Reference proteome</keyword>
<comment type="caution">
    <text evidence="2">The sequence shown here is derived from an EMBL/GenBank/DDBJ whole genome shotgun (WGS) entry which is preliminary data.</text>
</comment>
<feature type="region of interest" description="Disordered" evidence="1">
    <location>
        <begin position="1"/>
        <end position="110"/>
    </location>
</feature>
<evidence type="ECO:0000256" key="1">
    <source>
        <dbReference type="SAM" id="MobiDB-lite"/>
    </source>
</evidence>
<dbReference type="Proteomes" id="UP001500908">
    <property type="component" value="Unassembled WGS sequence"/>
</dbReference>
<feature type="compositionally biased region" description="Basic and acidic residues" evidence="1">
    <location>
        <begin position="1"/>
        <end position="10"/>
    </location>
</feature>
<protein>
    <submittedName>
        <fullName evidence="2">Uncharacterized protein</fullName>
    </submittedName>
</protein>
<reference evidence="3" key="1">
    <citation type="journal article" date="2019" name="Int. J. Syst. Evol. Microbiol.">
        <title>The Global Catalogue of Microorganisms (GCM) 10K type strain sequencing project: providing services to taxonomists for standard genome sequencing and annotation.</title>
        <authorList>
            <consortium name="The Broad Institute Genomics Platform"/>
            <consortium name="The Broad Institute Genome Sequencing Center for Infectious Disease"/>
            <person name="Wu L."/>
            <person name="Ma J."/>
        </authorList>
    </citation>
    <scope>NUCLEOTIDE SEQUENCE [LARGE SCALE GENOMIC DNA]</scope>
    <source>
        <strain evidence="3">JCM 17137</strain>
    </source>
</reference>
<sequence length="110" mass="11936">MAARAKEHCARSTHNKQATTSPDTGPGEHTRPRAGGAMTAPWPTRWPRREHTRPRAGGTPEKWQASPSACPPAPDTPRSDTKLGPRHNPCGRYPEGRRKAKAPTPGTPHP</sequence>
<name>A0ABP7GBK3_9ACTN</name>
<proteinExistence type="predicted"/>
<organism evidence="2 3">
    <name type="scientific">Salinactinospora qingdaonensis</name>
    <dbReference type="NCBI Taxonomy" id="702744"/>
    <lineage>
        <taxon>Bacteria</taxon>
        <taxon>Bacillati</taxon>
        <taxon>Actinomycetota</taxon>
        <taxon>Actinomycetes</taxon>
        <taxon>Streptosporangiales</taxon>
        <taxon>Nocardiopsidaceae</taxon>
        <taxon>Salinactinospora</taxon>
    </lineage>
</organism>
<dbReference type="EMBL" id="BAABDD010000030">
    <property type="protein sequence ID" value="GAA3759965.1"/>
    <property type="molecule type" value="Genomic_DNA"/>
</dbReference>
<gene>
    <name evidence="2" type="ORF">GCM10022402_42350</name>
</gene>